<protein>
    <submittedName>
        <fullName evidence="6">MerR family transcriptional regulator</fullName>
    </submittedName>
</protein>
<dbReference type="InterPro" id="IPR047057">
    <property type="entry name" value="MerR_fam"/>
</dbReference>
<name>A0AB39BKD8_9MICO</name>
<dbReference type="PANTHER" id="PTHR30204">
    <property type="entry name" value="REDOX-CYCLING DRUG-SENSING TRANSCRIPTIONAL ACTIVATOR SOXR"/>
    <property type="match status" value="1"/>
</dbReference>
<dbReference type="Gene3D" id="1.10.1660.10">
    <property type="match status" value="1"/>
</dbReference>
<dbReference type="Pfam" id="PF13411">
    <property type="entry name" value="MerR_1"/>
    <property type="match status" value="1"/>
</dbReference>
<dbReference type="Pfam" id="PF07739">
    <property type="entry name" value="TipAS"/>
    <property type="match status" value="1"/>
</dbReference>
<evidence type="ECO:0000256" key="2">
    <source>
        <dbReference type="ARBA" id="ARBA00023015"/>
    </source>
</evidence>
<dbReference type="SMART" id="SM00422">
    <property type="entry name" value="HTH_MERR"/>
    <property type="match status" value="1"/>
</dbReference>
<dbReference type="PROSITE" id="PS50937">
    <property type="entry name" value="HTH_MERR_2"/>
    <property type="match status" value="1"/>
</dbReference>
<dbReference type="PRINTS" id="PR00040">
    <property type="entry name" value="HTHMERR"/>
</dbReference>
<evidence type="ECO:0000259" key="5">
    <source>
        <dbReference type="PROSITE" id="PS50937"/>
    </source>
</evidence>
<dbReference type="InterPro" id="IPR012925">
    <property type="entry name" value="TipAS_dom"/>
</dbReference>
<evidence type="ECO:0000256" key="1">
    <source>
        <dbReference type="ARBA" id="ARBA00022491"/>
    </source>
</evidence>
<dbReference type="GO" id="GO:0003700">
    <property type="term" value="F:DNA-binding transcription factor activity"/>
    <property type="evidence" value="ECO:0007669"/>
    <property type="project" value="InterPro"/>
</dbReference>
<keyword evidence="2" id="KW-0805">Transcription regulation</keyword>
<dbReference type="PANTHER" id="PTHR30204:SF69">
    <property type="entry name" value="MERR-FAMILY TRANSCRIPTIONAL REGULATOR"/>
    <property type="match status" value="1"/>
</dbReference>
<keyword evidence="4" id="KW-0804">Transcription</keyword>
<accession>A0AB39BKD8</accession>
<dbReference type="SUPFAM" id="SSF89082">
    <property type="entry name" value="Antibiotic binding domain of TipA-like multidrug resistance regulators"/>
    <property type="match status" value="1"/>
</dbReference>
<proteinExistence type="predicted"/>
<gene>
    <name evidence="6" type="ORF">ABFY20_06985</name>
</gene>
<evidence type="ECO:0000256" key="4">
    <source>
        <dbReference type="ARBA" id="ARBA00023163"/>
    </source>
</evidence>
<organism evidence="6">
    <name type="scientific">Herbiconiux sp. A18JL235</name>
    <dbReference type="NCBI Taxonomy" id="3152363"/>
    <lineage>
        <taxon>Bacteria</taxon>
        <taxon>Bacillati</taxon>
        <taxon>Actinomycetota</taxon>
        <taxon>Actinomycetes</taxon>
        <taxon>Micrococcales</taxon>
        <taxon>Microbacteriaceae</taxon>
        <taxon>Herbiconiux</taxon>
    </lineage>
</organism>
<dbReference type="InterPro" id="IPR000551">
    <property type="entry name" value="MerR-type_HTH_dom"/>
</dbReference>
<keyword evidence="1" id="KW-0678">Repressor</keyword>
<reference evidence="6" key="1">
    <citation type="submission" date="2024-05" db="EMBL/GenBank/DDBJ databases">
        <title>Herbiconiux sp. A18JL235.</title>
        <authorList>
            <person name="Zhang G."/>
        </authorList>
    </citation>
    <scope>NUCLEOTIDE SEQUENCE</scope>
    <source>
        <strain evidence="6">A18JL235</strain>
    </source>
</reference>
<evidence type="ECO:0000256" key="3">
    <source>
        <dbReference type="ARBA" id="ARBA00023125"/>
    </source>
</evidence>
<dbReference type="SUPFAM" id="SSF46955">
    <property type="entry name" value="Putative DNA-binding domain"/>
    <property type="match status" value="1"/>
</dbReference>
<dbReference type="CDD" id="cd01106">
    <property type="entry name" value="HTH_TipAL-Mta"/>
    <property type="match status" value="1"/>
</dbReference>
<evidence type="ECO:0000313" key="6">
    <source>
        <dbReference type="EMBL" id="XDI06841.1"/>
    </source>
</evidence>
<dbReference type="InterPro" id="IPR009061">
    <property type="entry name" value="DNA-bd_dom_put_sf"/>
</dbReference>
<dbReference type="GO" id="GO:0003677">
    <property type="term" value="F:DNA binding"/>
    <property type="evidence" value="ECO:0007669"/>
    <property type="project" value="UniProtKB-KW"/>
</dbReference>
<dbReference type="EMBL" id="CP162511">
    <property type="protein sequence ID" value="XDI06841.1"/>
    <property type="molecule type" value="Genomic_DNA"/>
</dbReference>
<keyword evidence="3" id="KW-0238">DNA-binding</keyword>
<dbReference type="AlphaFoldDB" id="A0AB39BKD8"/>
<dbReference type="InterPro" id="IPR036244">
    <property type="entry name" value="TipA-like_antibiotic-bd"/>
</dbReference>
<dbReference type="RefSeq" id="WP_368499219.1">
    <property type="nucleotide sequence ID" value="NZ_CP162511.1"/>
</dbReference>
<dbReference type="Gene3D" id="1.10.490.50">
    <property type="entry name" value="Antibiotic binding domain of TipA-like multidrug resistance regulators"/>
    <property type="match status" value="1"/>
</dbReference>
<feature type="domain" description="HTH merR-type" evidence="5">
    <location>
        <begin position="6"/>
        <end position="75"/>
    </location>
</feature>
<sequence>MPDDTELTVGATAAVLGLTVRTLHHWDEIGIARPTSRSAAGYRLYTEADLERLRRIVVYRELGLGLDEVRAVLDDPATDVVSALRAQRAQLAERVERLTALGGELDTMITAHERGIVLSDEEQTAAFGPGWNPSWPAEARERWGDSAEWQQYAERSAGRAPGDWKAVADASAAAERALAEAMAAGVEPGSPEADELVERHRAAFSAYFPISRSKHVVLGRLYEGDPAFAAHYDGLRPGLAAWLRRSIDASARSHGIDPETAEWE</sequence>